<protein>
    <recommendedName>
        <fullName evidence="4">Aminotransferase class V domain-containing protein</fullName>
    </recommendedName>
</protein>
<name>A0A2G3PJA7_WILMA</name>
<dbReference type="InterPro" id="IPR015421">
    <property type="entry name" value="PyrdxlP-dep_Trfase_major"/>
</dbReference>
<reference evidence="5 6" key="1">
    <citation type="submission" date="2017-10" db="EMBL/GenBank/DDBJ databases">
        <title>The draft genome sequence of Williamsia sp. BULT 1.1 isolated from the semi-arid grassland soils from South Africa.</title>
        <authorList>
            <person name="Kabwe M.H."/>
            <person name="Govender N."/>
            <person name="Mutseka Lunga P."/>
            <person name="Vikram S."/>
            <person name="Makhalanyane T.P."/>
        </authorList>
    </citation>
    <scope>NUCLEOTIDE SEQUENCE [LARGE SCALE GENOMIC DNA]</scope>
    <source>
        <strain evidence="5 6">BULT 1.1</strain>
    </source>
</reference>
<organism evidence="5 6">
    <name type="scientific">Williamsia marianensis</name>
    <dbReference type="NCBI Taxonomy" id="85044"/>
    <lineage>
        <taxon>Bacteria</taxon>
        <taxon>Bacillati</taxon>
        <taxon>Actinomycetota</taxon>
        <taxon>Actinomycetes</taxon>
        <taxon>Mycobacteriales</taxon>
        <taxon>Nocardiaceae</taxon>
        <taxon>Williamsia</taxon>
    </lineage>
</organism>
<feature type="region of interest" description="Disordered" evidence="3">
    <location>
        <begin position="1"/>
        <end position="24"/>
    </location>
</feature>
<evidence type="ECO:0000259" key="4">
    <source>
        <dbReference type="Pfam" id="PF00266"/>
    </source>
</evidence>
<evidence type="ECO:0000313" key="5">
    <source>
        <dbReference type="EMBL" id="PHV65192.1"/>
    </source>
</evidence>
<gene>
    <name evidence="5" type="ORF">CSW57_15365</name>
</gene>
<evidence type="ECO:0000256" key="2">
    <source>
        <dbReference type="ARBA" id="ARBA00022898"/>
    </source>
</evidence>
<accession>A0A2G3PJA7</accession>
<dbReference type="Pfam" id="PF00266">
    <property type="entry name" value="Aminotran_5"/>
    <property type="match status" value="1"/>
</dbReference>
<dbReference type="AlphaFoldDB" id="A0A2G3PJA7"/>
<dbReference type="PANTHER" id="PTHR43586">
    <property type="entry name" value="CYSTEINE DESULFURASE"/>
    <property type="match status" value="1"/>
</dbReference>
<proteinExistence type="predicted"/>
<evidence type="ECO:0000313" key="6">
    <source>
        <dbReference type="Proteomes" id="UP000225108"/>
    </source>
</evidence>
<dbReference type="Proteomes" id="UP000225108">
    <property type="component" value="Unassembled WGS sequence"/>
</dbReference>
<keyword evidence="2" id="KW-0663">Pyridoxal phosphate</keyword>
<dbReference type="Gene3D" id="3.40.640.10">
    <property type="entry name" value="Type I PLP-dependent aspartate aminotransferase-like (Major domain)"/>
    <property type="match status" value="1"/>
</dbReference>
<dbReference type="PANTHER" id="PTHR43586:SF8">
    <property type="entry name" value="CYSTEINE DESULFURASE 1, CHLOROPLASTIC"/>
    <property type="match status" value="1"/>
</dbReference>
<comment type="caution">
    <text evidence="5">The sequence shown here is derived from an EMBL/GenBank/DDBJ whole genome shotgun (WGS) entry which is preliminary data.</text>
</comment>
<sequence>MEGRPASATSSHLSPGKETCPAMASTRDPHTVLAEFVHARSGDTVVLASDADDAVRKVVDAAPGQSVVLDLTAGLGDRRTGDHVGDRVVAAQVDLTTTLAALDRELSVRPAALLIVPGVAPSTGEVLPLSKLAAVAHRHGARLLVDASELAARRVINMTSHGIDYVVFAGRHLAGDGPAALVGRTDWLSGVVGVDAEPSALSGFAEGCNRVAGLGFEWIGLHEQALSDTLDEALRRLPGTRRLRLWADVPDRVGIASVAVAGREAPFALRWGFETGRYDVAQQLDSLADVVFEQEKS</sequence>
<dbReference type="EMBL" id="PEBD01000010">
    <property type="protein sequence ID" value="PHV65192.1"/>
    <property type="molecule type" value="Genomic_DNA"/>
</dbReference>
<dbReference type="SUPFAM" id="SSF53383">
    <property type="entry name" value="PLP-dependent transferases"/>
    <property type="match status" value="1"/>
</dbReference>
<evidence type="ECO:0000256" key="3">
    <source>
        <dbReference type="SAM" id="MobiDB-lite"/>
    </source>
</evidence>
<comment type="cofactor">
    <cofactor evidence="1">
        <name>pyridoxal 5'-phosphate</name>
        <dbReference type="ChEBI" id="CHEBI:597326"/>
    </cofactor>
</comment>
<dbReference type="InterPro" id="IPR015424">
    <property type="entry name" value="PyrdxlP-dep_Trfase"/>
</dbReference>
<dbReference type="InterPro" id="IPR000192">
    <property type="entry name" value="Aminotrans_V_dom"/>
</dbReference>
<feature type="domain" description="Aminotransferase class V" evidence="4">
    <location>
        <begin position="88"/>
        <end position="187"/>
    </location>
</feature>
<evidence type="ECO:0000256" key="1">
    <source>
        <dbReference type="ARBA" id="ARBA00001933"/>
    </source>
</evidence>